<dbReference type="AlphaFoldDB" id="A0AAN9F140"/>
<dbReference type="PANTHER" id="PTHR33248">
    <property type="entry name" value="ZINC ION-BINDING PROTEIN"/>
    <property type="match status" value="1"/>
</dbReference>
<feature type="domain" description="GRF-type" evidence="6">
    <location>
        <begin position="35"/>
        <end position="86"/>
    </location>
</feature>
<dbReference type="InterPro" id="IPR010666">
    <property type="entry name" value="Znf_GRF"/>
</dbReference>
<keyword evidence="8" id="KW-1185">Reference proteome</keyword>
<accession>A0AAN9F140</accession>
<dbReference type="EMBL" id="JAYWIO010000004">
    <property type="protein sequence ID" value="KAK7267006.1"/>
    <property type="molecule type" value="Genomic_DNA"/>
</dbReference>
<gene>
    <name evidence="7" type="ORF">RIF29_19669</name>
</gene>
<dbReference type="PROSITE" id="PS51999">
    <property type="entry name" value="ZF_GRF"/>
    <property type="match status" value="1"/>
</dbReference>
<keyword evidence="5" id="KW-0812">Transmembrane</keyword>
<evidence type="ECO:0000256" key="3">
    <source>
        <dbReference type="ARBA" id="ARBA00022833"/>
    </source>
</evidence>
<feature type="transmembrane region" description="Helical" evidence="5">
    <location>
        <begin position="123"/>
        <end position="145"/>
    </location>
</feature>
<sequence length="159" mass="18135">MASSSKPNMASSSKSNLSSSINGSYGNNSGYWPHCHCGEKAFVWTTRTNRNNNRGRRFWGCVNYKKDVAGSGSGSGCGYFQWYNEGSVDERDIMIMRQRMKLKIIEAARDNFERLLIRCKRQLNFTVIAASVFFVINQLESWFWAGLRLVGLRLRLVAE</sequence>
<comment type="caution">
    <text evidence="7">The sequence shown here is derived from an EMBL/GenBank/DDBJ whole genome shotgun (WGS) entry which is preliminary data.</text>
</comment>
<evidence type="ECO:0000256" key="2">
    <source>
        <dbReference type="ARBA" id="ARBA00022771"/>
    </source>
</evidence>
<dbReference type="Proteomes" id="UP001372338">
    <property type="component" value="Unassembled WGS sequence"/>
</dbReference>
<evidence type="ECO:0000256" key="1">
    <source>
        <dbReference type="ARBA" id="ARBA00022723"/>
    </source>
</evidence>
<evidence type="ECO:0000256" key="4">
    <source>
        <dbReference type="PROSITE-ProRule" id="PRU01343"/>
    </source>
</evidence>
<proteinExistence type="predicted"/>
<organism evidence="7 8">
    <name type="scientific">Crotalaria pallida</name>
    <name type="common">Smooth rattlebox</name>
    <name type="synonym">Crotalaria striata</name>
    <dbReference type="NCBI Taxonomy" id="3830"/>
    <lineage>
        <taxon>Eukaryota</taxon>
        <taxon>Viridiplantae</taxon>
        <taxon>Streptophyta</taxon>
        <taxon>Embryophyta</taxon>
        <taxon>Tracheophyta</taxon>
        <taxon>Spermatophyta</taxon>
        <taxon>Magnoliopsida</taxon>
        <taxon>eudicotyledons</taxon>
        <taxon>Gunneridae</taxon>
        <taxon>Pentapetalae</taxon>
        <taxon>rosids</taxon>
        <taxon>fabids</taxon>
        <taxon>Fabales</taxon>
        <taxon>Fabaceae</taxon>
        <taxon>Papilionoideae</taxon>
        <taxon>50 kb inversion clade</taxon>
        <taxon>genistoids sensu lato</taxon>
        <taxon>core genistoids</taxon>
        <taxon>Crotalarieae</taxon>
        <taxon>Crotalaria</taxon>
    </lineage>
</organism>
<keyword evidence="3" id="KW-0862">Zinc</keyword>
<keyword evidence="5" id="KW-1133">Transmembrane helix</keyword>
<reference evidence="7 8" key="1">
    <citation type="submission" date="2024-01" db="EMBL/GenBank/DDBJ databases">
        <title>The genomes of 5 underutilized Papilionoideae crops provide insights into root nodulation and disease resistanc.</title>
        <authorList>
            <person name="Yuan L."/>
        </authorList>
    </citation>
    <scope>NUCLEOTIDE SEQUENCE [LARGE SCALE GENOMIC DNA]</scope>
    <source>
        <strain evidence="7">ZHUSHIDOU_FW_LH</strain>
        <tissue evidence="7">Leaf</tissue>
    </source>
</reference>
<keyword evidence="5" id="KW-0472">Membrane</keyword>
<keyword evidence="1" id="KW-0479">Metal-binding</keyword>
<keyword evidence="2 4" id="KW-0863">Zinc-finger</keyword>
<protein>
    <recommendedName>
        <fullName evidence="6">GRF-type domain-containing protein</fullName>
    </recommendedName>
</protein>
<evidence type="ECO:0000256" key="5">
    <source>
        <dbReference type="SAM" id="Phobius"/>
    </source>
</evidence>
<evidence type="ECO:0000259" key="6">
    <source>
        <dbReference type="PROSITE" id="PS51999"/>
    </source>
</evidence>
<name>A0AAN9F140_CROPI</name>
<evidence type="ECO:0000313" key="8">
    <source>
        <dbReference type="Proteomes" id="UP001372338"/>
    </source>
</evidence>
<dbReference type="GO" id="GO:0008270">
    <property type="term" value="F:zinc ion binding"/>
    <property type="evidence" value="ECO:0007669"/>
    <property type="project" value="UniProtKB-KW"/>
</dbReference>
<evidence type="ECO:0000313" key="7">
    <source>
        <dbReference type="EMBL" id="KAK7267006.1"/>
    </source>
</evidence>